<dbReference type="Proteomes" id="UP000828941">
    <property type="component" value="Chromosome 3"/>
</dbReference>
<dbReference type="EMBL" id="CM039428">
    <property type="protein sequence ID" value="KAI4352811.1"/>
    <property type="molecule type" value="Genomic_DNA"/>
</dbReference>
<keyword evidence="2" id="KW-1185">Reference proteome</keyword>
<reference evidence="1 2" key="1">
    <citation type="journal article" date="2022" name="DNA Res.">
        <title>Chromosomal-level genome assembly of the orchid tree Bauhinia variegata (Leguminosae; Cercidoideae) supports the allotetraploid origin hypothesis of Bauhinia.</title>
        <authorList>
            <person name="Zhong Y."/>
            <person name="Chen Y."/>
            <person name="Zheng D."/>
            <person name="Pang J."/>
            <person name="Liu Y."/>
            <person name="Luo S."/>
            <person name="Meng S."/>
            <person name="Qian L."/>
            <person name="Wei D."/>
            <person name="Dai S."/>
            <person name="Zhou R."/>
        </authorList>
    </citation>
    <scope>NUCLEOTIDE SEQUENCE [LARGE SCALE GENOMIC DNA]</scope>
    <source>
        <strain evidence="1">BV-YZ2020</strain>
    </source>
</reference>
<evidence type="ECO:0000313" key="1">
    <source>
        <dbReference type="EMBL" id="KAI4352811.1"/>
    </source>
</evidence>
<evidence type="ECO:0000313" key="2">
    <source>
        <dbReference type="Proteomes" id="UP000828941"/>
    </source>
</evidence>
<gene>
    <name evidence="1" type="ORF">L6164_007029</name>
</gene>
<sequence length="564" mass="62559">MVSGNYALLFVLLGFLHCLAQGEVHYYDFVLREKNFTKLCSTKSILTVNGSFPGPTISVRKGDVAFVTVHNNGSYGVTIHWHGVRQPRDPWSDGPENITQCPIPAGTSFTQRVNFASEEGTLWWHAHSDWSRATVHGAIIIYPAEGTSYPFPEPGGQETLIIGEWYKGDVMEIIKTALESGDEPAASDGYTINGQPGDFYNCSRETTSRFVVDSGKTYLFRIINSGMNEEHYFGIAKHNLTLVGMDAAYTKPLNTSYLVIAPGQTMDVLITTNQTPDEYYMAAIPFHDGTATFDNTTATAILQYSGNYTPSTVIPYPYFPYYNDSTSAFNFTKSLRALASEDHPVHVPTSVTRRIYMTVSINQLPCTNSNCSGPDGNRLAASLNNVSFQTPSIDILQAYYGNISDVFTGDFPNEPPRYFNFTGDVGNNTVFASTGTKAIMLDYNDTVEVVWQGTNIITAENHPMHLHGFSFYVLGLGWGNFNNKTDPQSYNFVDPPEINTVGLPKNGWLAMRFTADNPGVWYMHCHFERHSSWGMDTVFIVRDGGTNQTSMLPPPSYMPPCSQS</sequence>
<proteinExistence type="predicted"/>
<organism evidence="1 2">
    <name type="scientific">Bauhinia variegata</name>
    <name type="common">Purple orchid tree</name>
    <name type="synonym">Phanera variegata</name>
    <dbReference type="NCBI Taxonomy" id="167791"/>
    <lineage>
        <taxon>Eukaryota</taxon>
        <taxon>Viridiplantae</taxon>
        <taxon>Streptophyta</taxon>
        <taxon>Embryophyta</taxon>
        <taxon>Tracheophyta</taxon>
        <taxon>Spermatophyta</taxon>
        <taxon>Magnoliopsida</taxon>
        <taxon>eudicotyledons</taxon>
        <taxon>Gunneridae</taxon>
        <taxon>Pentapetalae</taxon>
        <taxon>rosids</taxon>
        <taxon>fabids</taxon>
        <taxon>Fabales</taxon>
        <taxon>Fabaceae</taxon>
        <taxon>Cercidoideae</taxon>
        <taxon>Cercideae</taxon>
        <taxon>Bauhiniinae</taxon>
        <taxon>Bauhinia</taxon>
    </lineage>
</organism>
<accession>A0ACB9PW90</accession>
<protein>
    <submittedName>
        <fullName evidence="1">Uncharacterized protein</fullName>
    </submittedName>
</protein>
<comment type="caution">
    <text evidence="1">The sequence shown here is derived from an EMBL/GenBank/DDBJ whole genome shotgun (WGS) entry which is preliminary data.</text>
</comment>
<name>A0ACB9PW90_BAUVA</name>